<feature type="coiled-coil region" evidence="1">
    <location>
        <begin position="1599"/>
        <end position="1626"/>
    </location>
</feature>
<feature type="region of interest" description="Disordered" evidence="2">
    <location>
        <begin position="376"/>
        <end position="619"/>
    </location>
</feature>
<feature type="compositionally biased region" description="Pro residues" evidence="2">
    <location>
        <begin position="156"/>
        <end position="167"/>
    </location>
</feature>
<reference evidence="4" key="1">
    <citation type="submission" date="2024-04" db="EMBL/GenBank/DDBJ databases">
        <authorList>
            <person name="Shaw F."/>
            <person name="Minotto A."/>
        </authorList>
    </citation>
    <scope>NUCLEOTIDE SEQUENCE [LARGE SCALE GENOMIC DNA]</scope>
</reference>
<feature type="compositionally biased region" description="Low complexity" evidence="2">
    <location>
        <begin position="321"/>
        <end position="333"/>
    </location>
</feature>
<feature type="region of interest" description="Disordered" evidence="2">
    <location>
        <begin position="305"/>
        <end position="359"/>
    </location>
</feature>
<evidence type="ECO:0000313" key="3">
    <source>
        <dbReference type="EMBL" id="CAL1697290.1"/>
    </source>
</evidence>
<evidence type="ECO:0000256" key="1">
    <source>
        <dbReference type="SAM" id="Coils"/>
    </source>
</evidence>
<dbReference type="EMBL" id="OZ037944">
    <property type="protein sequence ID" value="CAL1697290.1"/>
    <property type="molecule type" value="Genomic_DNA"/>
</dbReference>
<gene>
    <name evidence="3" type="ORF">GFSPODELE1_LOCUS1579</name>
</gene>
<feature type="compositionally biased region" description="Basic residues" evidence="2">
    <location>
        <begin position="1013"/>
        <end position="1025"/>
    </location>
</feature>
<name>A0ABP1CNQ0_9APHY</name>
<feature type="compositionally biased region" description="Low complexity" evidence="2">
    <location>
        <begin position="305"/>
        <end position="314"/>
    </location>
</feature>
<protein>
    <submittedName>
        <fullName evidence="3">Uncharacterized protein</fullName>
    </submittedName>
</protein>
<accession>A0ABP1CNQ0</accession>
<dbReference type="PANTHER" id="PTHR23159:SF31">
    <property type="entry name" value="CENTROSOME-ASSOCIATED PROTEIN CEP250 ISOFORM X1"/>
    <property type="match status" value="1"/>
</dbReference>
<feature type="coiled-coil region" evidence="1">
    <location>
        <begin position="1508"/>
        <end position="1563"/>
    </location>
</feature>
<proteinExistence type="predicted"/>
<feature type="region of interest" description="Disordered" evidence="2">
    <location>
        <begin position="891"/>
        <end position="910"/>
    </location>
</feature>
<feature type="compositionally biased region" description="Basic and acidic residues" evidence="2">
    <location>
        <begin position="568"/>
        <end position="599"/>
    </location>
</feature>
<evidence type="ECO:0000313" key="4">
    <source>
        <dbReference type="Proteomes" id="UP001497453"/>
    </source>
</evidence>
<feature type="compositionally biased region" description="Basic and acidic residues" evidence="2">
    <location>
        <begin position="667"/>
        <end position="681"/>
    </location>
</feature>
<keyword evidence="4" id="KW-1185">Reference proteome</keyword>
<organism evidence="3 4">
    <name type="scientific">Somion occarium</name>
    <dbReference type="NCBI Taxonomy" id="3059160"/>
    <lineage>
        <taxon>Eukaryota</taxon>
        <taxon>Fungi</taxon>
        <taxon>Dikarya</taxon>
        <taxon>Basidiomycota</taxon>
        <taxon>Agaricomycotina</taxon>
        <taxon>Agaricomycetes</taxon>
        <taxon>Polyporales</taxon>
        <taxon>Cerrenaceae</taxon>
        <taxon>Somion</taxon>
    </lineage>
</organism>
<feature type="compositionally biased region" description="Polar residues" evidence="2">
    <location>
        <begin position="1804"/>
        <end position="1814"/>
    </location>
</feature>
<feature type="region of interest" description="Disordered" evidence="2">
    <location>
        <begin position="132"/>
        <end position="168"/>
    </location>
</feature>
<feature type="compositionally biased region" description="Polar residues" evidence="2">
    <location>
        <begin position="967"/>
        <end position="993"/>
    </location>
</feature>
<feature type="region of interest" description="Disordered" evidence="2">
    <location>
        <begin position="646"/>
        <end position="700"/>
    </location>
</feature>
<keyword evidence="1" id="KW-0175">Coiled coil</keyword>
<feature type="region of interest" description="Disordered" evidence="2">
    <location>
        <begin position="770"/>
        <end position="869"/>
    </location>
</feature>
<feature type="region of interest" description="Disordered" evidence="2">
    <location>
        <begin position="956"/>
        <end position="1033"/>
    </location>
</feature>
<feature type="compositionally biased region" description="Polar residues" evidence="2">
    <location>
        <begin position="344"/>
        <end position="356"/>
    </location>
</feature>
<feature type="region of interest" description="Disordered" evidence="2">
    <location>
        <begin position="1784"/>
        <end position="1918"/>
    </location>
</feature>
<evidence type="ECO:0000256" key="2">
    <source>
        <dbReference type="SAM" id="MobiDB-lite"/>
    </source>
</evidence>
<feature type="compositionally biased region" description="Polar residues" evidence="2">
    <location>
        <begin position="1841"/>
        <end position="1865"/>
    </location>
</feature>
<feature type="region of interest" description="Disordered" evidence="2">
    <location>
        <begin position="1724"/>
        <end position="1743"/>
    </location>
</feature>
<feature type="compositionally biased region" description="Pro residues" evidence="2">
    <location>
        <begin position="770"/>
        <end position="780"/>
    </location>
</feature>
<dbReference type="Proteomes" id="UP001497453">
    <property type="component" value="Chromosome 1"/>
</dbReference>
<feature type="compositionally biased region" description="Acidic residues" evidence="2">
    <location>
        <begin position="426"/>
        <end position="435"/>
    </location>
</feature>
<dbReference type="PANTHER" id="PTHR23159">
    <property type="entry name" value="CENTROSOMAL PROTEIN 2"/>
    <property type="match status" value="1"/>
</dbReference>
<feature type="compositionally biased region" description="Basic and acidic residues" evidence="2">
    <location>
        <begin position="1730"/>
        <end position="1743"/>
    </location>
</feature>
<sequence length="1918" mass="211116">MPPRQQQLSRLFIPPSLNSQQPTVFAENAPMFSPSLPTAIQHGMHPTFPMPASNSLQTPMQTNFFPPQPPGAPGRPSMHRSHPSVAQLAAAGILPPQGMLGHPGVPMTPLPQNGFPAPMIPGQFQTFVPRSKRAPSVSTGGPPKAVLGGPQRKVSPMPPPQVQPAPAAPKKKIVINLPKETVRNEEDGSASRPDWARNPLPIIELPDLPAVEPPELTTLEAYPSDAWRQYIPPTVDVFLPGKSAWDTMKRRIIEEKLEKLGVERGTGSIVPHVHAPHARAASISSPADPALLFFKLNKLQQSQNNSTLTSLSSSPQPPIHLTPSPGSSTGLPPRFQGRHGHSMSLAQPPSFQSPVYNPTVGFNPFGPNATLGSEQIQTRVSPGPRPDTIHAPQGRVPTSVSSLAPPPVLSRPESRPDFTRGFGLDTTEEEEEPPEEPVPVEVNSQEEQPTDADGNREDNDDFETERDGMSTVAQSRIHSRHVSKLSAALSLRSVGRNDSPTTLGMQEQNTEPEVYHLPPSRSPAGEFHLDESDPGDDAIGEWTGSEDLRTGAETSEDESIGEWSNPSDEERARQQRSERLARRASRRAEQLKRDLEMPRRLPNFPRPPSAPGFLAGEDDIISNPSEEERMHVESYLDMGTRPASNLSAFGRPLPQIPHSRSASAQYSHHDPALAHSREGSEHLNLGGLHPRPVAASNPTLAPRKETLNPLAKPFVFGASSFISQPPASAATAHIRTQSVGKPLNVAAPEFKPGGFTFQFQPSIPSVPVLPPAHRPLPNPPVIVSSERVTQGREKRQRRASASSLNAEEDMEVSDKERDETIDEERDAKDTIRSFKFPPTPNAPKPFRHSAPASPPTGPSDLTTDGSLNPAAKPFTFSGFTGSTLDVEKSHAHYAASEGAERNENSMADSTIKPTEPQAAEELPYPPAAKQKLPAGLFKNLNNGDGDERTRRAVRSRLSSREFGGRSAHNSTHSLSDNNVLPISSRRSANTRNRLFTDPGFRDTSPEVEDVFSSRRRSSLPPRRRNSASSGSESYAAMDIARQIDLEQFEERLETLLDEKMQGLKRDLKELRAISSGQGLTASTEDMISEVVSLFRTQLQESAARGLEESQMDARGELDFEVIKGIIEQGNAEARALLHRELRESLSQLENGIDFKAFAESLSERTMHTVMSATAQISMRIQALEPSRSTLSSEREAIVLDVMAALTPHLASLRSEPIDYEGLTVQLSQAVKPHISQLIDLASDKRETAGLIVDKLVPLLPSLLLSTPNFDVDNIVGRLTTEVRKIVEPLDAHEIKEQVSDLVVERLDSRLAVRDKAFNADVISKKVTESINDLLAPLRDLKSAVNAIGQVQHSDKAPQALDLSAVRQDITALLSNLPEQLVAATNALGGAREEFAVSAKHLQKPDPSTETIASIDSTLSSVSEQQKTLIDQNQEFSEFCQDIIRHINALPETILEATKVLQNAHSDMLSRDTTQKDSEEIRRLMTNSAELQVQLAKARGAHGQVRVEKDMLNERLRLSENERDRLRTQLNEVQTLVTNKTAEAAAMEARNRELEEALVQALERIKSSDVVTQTSLERISSLEKVIQDLSNEKYQFMSKANALEQAVASANRERDTVVNDMAHLRRQQEELLSQQSQWDELRRVNESVQALAALVSQGENEEVKELRRVRDRFKVLEGEHAALQRRLKDQENRAANNERTALTARQSLTQAQQRAAEWERRANEYEQELQSAKERLDQTEEARSQLDTDYSLVKLQLEERDAEERLAKDRESKLRDQIAALEGQVARAQTDADQARKGATAPLQPKSSNVPSRPRQNGYVHSVPPVRPDSRASTVYIDSRAVTPTGQPNGTYTPSVRGETPSQPSVWDSIHAPAARRDNPVRLPVTPKPRKPFYRPHAPSPTPSTVSATPTLGEDGWWT</sequence>
<feature type="compositionally biased region" description="Polar residues" evidence="2">
    <location>
        <begin position="496"/>
        <end position="511"/>
    </location>
</feature>